<evidence type="ECO:0000256" key="4">
    <source>
        <dbReference type="ARBA" id="ARBA00023136"/>
    </source>
</evidence>
<dbReference type="Proteomes" id="UP001160625">
    <property type="component" value="Unassembled WGS sequence"/>
</dbReference>
<feature type="transmembrane region" description="Helical" evidence="5">
    <location>
        <begin position="320"/>
        <end position="340"/>
    </location>
</feature>
<feature type="domain" description="Major facilitator superfamily (MFS) profile" evidence="6">
    <location>
        <begin position="17"/>
        <end position="411"/>
    </location>
</feature>
<feature type="transmembrane region" description="Helical" evidence="5">
    <location>
        <begin position="143"/>
        <end position="167"/>
    </location>
</feature>
<organism evidence="7 8">
    <name type="scientific">Sphingomonas oryzagri</name>
    <dbReference type="NCBI Taxonomy" id="3042314"/>
    <lineage>
        <taxon>Bacteria</taxon>
        <taxon>Pseudomonadati</taxon>
        <taxon>Pseudomonadota</taxon>
        <taxon>Alphaproteobacteria</taxon>
        <taxon>Sphingomonadales</taxon>
        <taxon>Sphingomonadaceae</taxon>
        <taxon>Sphingomonas</taxon>
    </lineage>
</organism>
<dbReference type="PROSITE" id="PS50850">
    <property type="entry name" value="MFS"/>
    <property type="match status" value="1"/>
</dbReference>
<evidence type="ECO:0000256" key="2">
    <source>
        <dbReference type="ARBA" id="ARBA00022692"/>
    </source>
</evidence>
<dbReference type="Gene3D" id="1.20.1250.20">
    <property type="entry name" value="MFS general substrate transporter like domains"/>
    <property type="match status" value="2"/>
</dbReference>
<keyword evidence="3 5" id="KW-1133">Transmembrane helix</keyword>
<feature type="transmembrane region" description="Helical" evidence="5">
    <location>
        <begin position="261"/>
        <end position="281"/>
    </location>
</feature>
<feature type="transmembrane region" description="Helical" evidence="5">
    <location>
        <begin position="227"/>
        <end position="249"/>
    </location>
</feature>
<dbReference type="InterPro" id="IPR036259">
    <property type="entry name" value="MFS_trans_sf"/>
</dbReference>
<feature type="transmembrane region" description="Helical" evidence="5">
    <location>
        <begin position="84"/>
        <end position="104"/>
    </location>
</feature>
<name>A0ABT6N2J3_9SPHN</name>
<comment type="subcellular location">
    <subcellularLocation>
        <location evidence="1">Membrane</location>
        <topology evidence="1">Multi-pass membrane protein</topology>
    </subcellularLocation>
</comment>
<dbReference type="PANTHER" id="PTHR11662">
    <property type="entry name" value="SOLUTE CARRIER FAMILY 17"/>
    <property type="match status" value="1"/>
</dbReference>
<evidence type="ECO:0000256" key="5">
    <source>
        <dbReference type="SAM" id="Phobius"/>
    </source>
</evidence>
<keyword evidence="2 5" id="KW-0812">Transmembrane</keyword>
<dbReference type="InterPro" id="IPR020846">
    <property type="entry name" value="MFS_dom"/>
</dbReference>
<gene>
    <name evidence="7" type="ORF">QGN17_11210</name>
</gene>
<dbReference type="Pfam" id="PF07690">
    <property type="entry name" value="MFS_1"/>
    <property type="match status" value="1"/>
</dbReference>
<dbReference type="CDD" id="cd17319">
    <property type="entry name" value="MFS_ExuT_GudP_like"/>
    <property type="match status" value="1"/>
</dbReference>
<feature type="transmembrane region" description="Helical" evidence="5">
    <location>
        <begin position="293"/>
        <end position="314"/>
    </location>
</feature>
<comment type="caution">
    <text evidence="7">The sequence shown here is derived from an EMBL/GenBank/DDBJ whole genome shotgun (WGS) entry which is preliminary data.</text>
</comment>
<evidence type="ECO:0000256" key="1">
    <source>
        <dbReference type="ARBA" id="ARBA00004141"/>
    </source>
</evidence>
<keyword evidence="4 5" id="KW-0472">Membrane</keyword>
<dbReference type="RefSeq" id="WP_281044573.1">
    <property type="nucleotide sequence ID" value="NZ_JARYGZ010000001.1"/>
</dbReference>
<evidence type="ECO:0000256" key="3">
    <source>
        <dbReference type="ARBA" id="ARBA00022989"/>
    </source>
</evidence>
<evidence type="ECO:0000313" key="8">
    <source>
        <dbReference type="Proteomes" id="UP001160625"/>
    </source>
</evidence>
<feature type="transmembrane region" description="Helical" evidence="5">
    <location>
        <begin position="352"/>
        <end position="375"/>
    </location>
</feature>
<feature type="transmembrane region" description="Helical" evidence="5">
    <location>
        <begin position="387"/>
        <end position="407"/>
    </location>
</feature>
<feature type="transmembrane region" description="Helical" evidence="5">
    <location>
        <begin position="58"/>
        <end position="77"/>
    </location>
</feature>
<dbReference type="InterPro" id="IPR050382">
    <property type="entry name" value="MFS_Na/Anion_cotransporter"/>
</dbReference>
<protein>
    <submittedName>
        <fullName evidence="7">MFS transporter</fullName>
    </submittedName>
</protein>
<proteinExistence type="predicted"/>
<evidence type="ECO:0000313" key="7">
    <source>
        <dbReference type="EMBL" id="MDH7639298.1"/>
    </source>
</evidence>
<dbReference type="InterPro" id="IPR011701">
    <property type="entry name" value="MFS"/>
</dbReference>
<feature type="transmembrane region" description="Helical" evidence="5">
    <location>
        <begin position="110"/>
        <end position="131"/>
    </location>
</feature>
<reference evidence="7" key="1">
    <citation type="submission" date="2023-04" db="EMBL/GenBank/DDBJ databases">
        <title>Sphingomonas sp. MAHUQ-71 isolated from rice field.</title>
        <authorList>
            <person name="Huq M.A."/>
        </authorList>
    </citation>
    <scope>NUCLEOTIDE SEQUENCE</scope>
    <source>
        <strain evidence="7">MAHUQ-71</strain>
    </source>
</reference>
<accession>A0ABT6N2J3</accession>
<evidence type="ECO:0000259" key="6">
    <source>
        <dbReference type="PROSITE" id="PS50850"/>
    </source>
</evidence>
<sequence length="424" mass="45955">MTRENEARPDAARRWAILVLLGLGAMLAFVSRTNMGAALALGAFTHQFGLTDVGRGWLNSAFFWSYAALQIPMGWVVDRYGVKWPYAIGFILWCIATAACGMMTALGGLVVVRLITGAGEAIVIPASYRWIRSNFAENESGIAVGIYMLGTKVGSAIGTPLAAWLIVAFSWPLMFILIGLIGLFWLLPWLVLVRASDAGAGPPPDTRSHPHIPFANIMKSPMVWGSIIINFCYNYFVFYCMTWMPAYLVERRHLSLNRMGFYSFFSFMGIALVALVSSWIADEMVRRGRDPVAVRKGFVIAGFVIACTELLGATTNSIDLALFWAVISLSGLGLATANHLTLCRLTLIPEGVVGLVAGVQNVSTSVAGIVAPILTGWLKQTSGGYEAPMTAIFFFLVLGAVSCLVLLQRKWAPVVPEAVELEGA</sequence>
<feature type="transmembrane region" description="Helical" evidence="5">
    <location>
        <begin position="173"/>
        <end position="193"/>
    </location>
</feature>
<keyword evidence="8" id="KW-1185">Reference proteome</keyword>
<dbReference type="PANTHER" id="PTHR11662:SF399">
    <property type="entry name" value="FI19708P1-RELATED"/>
    <property type="match status" value="1"/>
</dbReference>
<dbReference type="SUPFAM" id="SSF103473">
    <property type="entry name" value="MFS general substrate transporter"/>
    <property type="match status" value="1"/>
</dbReference>
<dbReference type="EMBL" id="JARYGZ010000001">
    <property type="protein sequence ID" value="MDH7639298.1"/>
    <property type="molecule type" value="Genomic_DNA"/>
</dbReference>